<dbReference type="PROSITE" id="PS51257">
    <property type="entry name" value="PROKAR_LIPOPROTEIN"/>
    <property type="match status" value="1"/>
</dbReference>
<name>A0ABU9UCU5_9SPIR</name>
<keyword evidence="5 9" id="KW-0697">Rotamase</keyword>
<dbReference type="EMBL" id="JBCHKQ010000003">
    <property type="protein sequence ID" value="MEM5948483.1"/>
    <property type="molecule type" value="Genomic_DNA"/>
</dbReference>
<comment type="similarity">
    <text evidence="3 10">Belongs to the FKBP-type PPIase family.</text>
</comment>
<evidence type="ECO:0000256" key="8">
    <source>
        <dbReference type="ARBA" id="ARBA00037071"/>
    </source>
</evidence>
<dbReference type="PANTHER" id="PTHR47861:SF3">
    <property type="entry name" value="FKBP-TYPE PEPTIDYL-PROLYL CIS-TRANS ISOMERASE SLYD"/>
    <property type="match status" value="1"/>
</dbReference>
<comment type="caution">
    <text evidence="12">The sequence shown here is derived from an EMBL/GenBank/DDBJ whole genome shotgun (WGS) entry which is preliminary data.</text>
</comment>
<gene>
    <name evidence="12" type="ORF">WKV44_07985</name>
</gene>
<evidence type="ECO:0000256" key="5">
    <source>
        <dbReference type="ARBA" id="ARBA00023110"/>
    </source>
</evidence>
<organism evidence="12 13">
    <name type="scientific">Rarispira pelagica</name>
    <dbReference type="NCBI Taxonomy" id="3141764"/>
    <lineage>
        <taxon>Bacteria</taxon>
        <taxon>Pseudomonadati</taxon>
        <taxon>Spirochaetota</taxon>
        <taxon>Spirochaetia</taxon>
        <taxon>Winmispirales</taxon>
        <taxon>Winmispiraceae</taxon>
        <taxon>Rarispira</taxon>
    </lineage>
</organism>
<evidence type="ECO:0000256" key="3">
    <source>
        <dbReference type="ARBA" id="ARBA00006577"/>
    </source>
</evidence>
<evidence type="ECO:0000256" key="7">
    <source>
        <dbReference type="ARBA" id="ARBA00023235"/>
    </source>
</evidence>
<evidence type="ECO:0000313" key="12">
    <source>
        <dbReference type="EMBL" id="MEM5948483.1"/>
    </source>
</evidence>
<reference evidence="12 13" key="1">
    <citation type="submission" date="2024-03" db="EMBL/GenBank/DDBJ databases">
        <title>Ignisphaera cupida sp. nov., a hyperthermophilic hydrolytic archaeon from a hot spring of Kamchatka, and proposal of Ignisphaeraceae fam. nov.</title>
        <authorList>
            <person name="Podosokorskaya O.A."/>
            <person name="Elcheninov A.G."/>
            <person name="Maltseva A.I."/>
            <person name="Zayulina K.S."/>
            <person name="Novikov A."/>
            <person name="Merkel A.Y."/>
        </authorList>
    </citation>
    <scope>NUCLEOTIDE SEQUENCE [LARGE SCALE GENOMIC DNA]</scope>
    <source>
        <strain evidence="12 13">38H-sp</strain>
    </source>
</reference>
<evidence type="ECO:0000259" key="11">
    <source>
        <dbReference type="PROSITE" id="PS50059"/>
    </source>
</evidence>
<dbReference type="InterPro" id="IPR001179">
    <property type="entry name" value="PPIase_FKBP_dom"/>
</dbReference>
<accession>A0ABU9UCU5</accession>
<evidence type="ECO:0000313" key="13">
    <source>
        <dbReference type="Proteomes" id="UP001466331"/>
    </source>
</evidence>
<protein>
    <recommendedName>
        <fullName evidence="10">Peptidyl-prolyl cis-trans isomerase</fullName>
        <ecNumber evidence="10">5.2.1.8</ecNumber>
    </recommendedName>
</protein>
<feature type="domain" description="PPIase FKBP-type" evidence="11">
    <location>
        <begin position="39"/>
        <end position="102"/>
    </location>
</feature>
<comment type="catalytic activity">
    <reaction evidence="1 9 10">
        <text>[protein]-peptidylproline (omega=180) = [protein]-peptidylproline (omega=0)</text>
        <dbReference type="Rhea" id="RHEA:16237"/>
        <dbReference type="Rhea" id="RHEA-COMP:10747"/>
        <dbReference type="Rhea" id="RHEA-COMP:10748"/>
        <dbReference type="ChEBI" id="CHEBI:83833"/>
        <dbReference type="ChEBI" id="CHEBI:83834"/>
        <dbReference type="EC" id="5.2.1.8"/>
    </reaction>
</comment>
<dbReference type="GO" id="GO:0016853">
    <property type="term" value="F:isomerase activity"/>
    <property type="evidence" value="ECO:0007669"/>
    <property type="project" value="UniProtKB-KW"/>
</dbReference>
<sequence>MRHIFLYILIIISILTSCVSNKETADNKPDINQETVKKGLLVQLSYTGMLTNSTQFAASPPDAPLIFIIGSGMIIKGLEEGIIGMHVGETRTIIVPPEKGYGLWDKNAVQRFYYEDLGLSDSSTVEIGDIIGVDTQQGIIPATVIEKNKDTIVVDLNHPLAGKTLIFKVTILAIREPTEQEKKLYSTFTSGN</sequence>
<evidence type="ECO:0000256" key="6">
    <source>
        <dbReference type="ARBA" id="ARBA00023186"/>
    </source>
</evidence>
<evidence type="ECO:0000256" key="1">
    <source>
        <dbReference type="ARBA" id="ARBA00000971"/>
    </source>
</evidence>
<dbReference type="Pfam" id="PF00254">
    <property type="entry name" value="FKBP_C"/>
    <property type="match status" value="1"/>
</dbReference>
<dbReference type="SUPFAM" id="SSF54534">
    <property type="entry name" value="FKBP-like"/>
    <property type="match status" value="1"/>
</dbReference>
<keyword evidence="6" id="KW-0143">Chaperone</keyword>
<comment type="subcellular location">
    <subcellularLocation>
        <location evidence="2">Cytoplasm</location>
    </subcellularLocation>
</comment>
<evidence type="ECO:0000256" key="9">
    <source>
        <dbReference type="PROSITE-ProRule" id="PRU00277"/>
    </source>
</evidence>
<dbReference type="RefSeq" id="WP_420069928.1">
    <property type="nucleotide sequence ID" value="NZ_JBCHKQ010000003.1"/>
</dbReference>
<dbReference type="Proteomes" id="UP001466331">
    <property type="component" value="Unassembled WGS sequence"/>
</dbReference>
<proteinExistence type="inferred from homology"/>
<dbReference type="InterPro" id="IPR046357">
    <property type="entry name" value="PPIase_dom_sf"/>
</dbReference>
<dbReference type="PROSITE" id="PS50059">
    <property type="entry name" value="FKBP_PPIASE"/>
    <property type="match status" value="1"/>
</dbReference>
<evidence type="ECO:0000256" key="10">
    <source>
        <dbReference type="RuleBase" id="RU003915"/>
    </source>
</evidence>
<evidence type="ECO:0000256" key="4">
    <source>
        <dbReference type="ARBA" id="ARBA00022490"/>
    </source>
</evidence>
<evidence type="ECO:0000256" key="2">
    <source>
        <dbReference type="ARBA" id="ARBA00004496"/>
    </source>
</evidence>
<dbReference type="EC" id="5.2.1.8" evidence="10"/>
<comment type="function">
    <text evidence="8">Also involved in hydrogenase metallocenter assembly, probably by participating in the nickel insertion step. This function in hydrogenase biosynthesis requires chaperone activity and the presence of the metal-binding domain, but not PPIase activity.</text>
</comment>
<dbReference type="Gene3D" id="3.10.50.40">
    <property type="match status" value="1"/>
</dbReference>
<keyword evidence="7 9" id="KW-0413">Isomerase</keyword>
<keyword evidence="13" id="KW-1185">Reference proteome</keyword>
<dbReference type="PANTHER" id="PTHR47861">
    <property type="entry name" value="FKBP-TYPE PEPTIDYL-PROLYL CIS-TRANS ISOMERASE SLYD"/>
    <property type="match status" value="1"/>
</dbReference>
<keyword evidence="4" id="KW-0963">Cytoplasm</keyword>